<reference evidence="1 2" key="2">
    <citation type="submission" date="2007-06" db="EMBL/GenBank/DDBJ databases">
        <title>Draft genome sequence of Ruminococcus gnavus (ATCC 29149).</title>
        <authorList>
            <person name="Sudarsanam P."/>
            <person name="Ley R."/>
            <person name="Guruge J."/>
            <person name="Turnbaugh P.J."/>
            <person name="Mahowald M."/>
            <person name="Liep D."/>
            <person name="Gordon J."/>
        </authorList>
    </citation>
    <scope>NUCLEOTIDE SEQUENCE [LARGE SCALE GENOMIC DNA]</scope>
    <source>
        <strain evidence="1 2">ATCC 29149</strain>
    </source>
</reference>
<dbReference type="EMBL" id="AAYG02000016">
    <property type="protein sequence ID" value="EDN77528.1"/>
    <property type="molecule type" value="Genomic_DNA"/>
</dbReference>
<gene>
    <name evidence="1" type="ORF">RUMGNA_02132</name>
</gene>
<evidence type="ECO:0000313" key="1">
    <source>
        <dbReference type="EMBL" id="EDN77528.1"/>
    </source>
</evidence>
<accession>A7B3K2</accession>
<comment type="caution">
    <text evidence="1">The sequence shown here is derived from an EMBL/GenBank/DDBJ whole genome shotgun (WGS) entry which is preliminary data.</text>
</comment>
<dbReference type="Proteomes" id="UP000004410">
    <property type="component" value="Unassembled WGS sequence"/>
</dbReference>
<dbReference type="PaxDb" id="411470-RUMGNA_02132"/>
<reference evidence="1 2" key="1">
    <citation type="submission" date="2007-04" db="EMBL/GenBank/DDBJ databases">
        <authorList>
            <person name="Fulton L."/>
            <person name="Clifton S."/>
            <person name="Fulton B."/>
            <person name="Xu J."/>
            <person name="Minx P."/>
            <person name="Pepin K.H."/>
            <person name="Johnson M."/>
            <person name="Thiruvilangam P."/>
            <person name="Bhonagiri V."/>
            <person name="Nash W.E."/>
            <person name="Mardis E.R."/>
            <person name="Wilson R.K."/>
        </authorList>
    </citation>
    <scope>NUCLEOTIDE SEQUENCE [LARGE SCALE GENOMIC DNA]</scope>
    <source>
        <strain evidence="1 2">ATCC 29149</strain>
    </source>
</reference>
<dbReference type="AlphaFoldDB" id="A7B3K2"/>
<name>A7B3K2_MEDG7</name>
<sequence>MKDLQWILDTAASAYEKRFMKKTRIFVDISFDYTQKIS</sequence>
<protein>
    <submittedName>
        <fullName evidence="1">Uncharacterized protein</fullName>
    </submittedName>
</protein>
<proteinExistence type="predicted"/>
<evidence type="ECO:0000313" key="2">
    <source>
        <dbReference type="Proteomes" id="UP000004410"/>
    </source>
</evidence>
<organism evidence="1 2">
    <name type="scientific">Mediterraneibacter gnavus (strain ATCC 29149 / DSM 114966 / JCM 6515 / VPI C7-9)</name>
    <name type="common">Ruminococcus gnavus</name>
    <dbReference type="NCBI Taxonomy" id="411470"/>
    <lineage>
        <taxon>Bacteria</taxon>
        <taxon>Bacillati</taxon>
        <taxon>Bacillota</taxon>
        <taxon>Clostridia</taxon>
        <taxon>Lachnospirales</taxon>
        <taxon>Lachnospiraceae</taxon>
        <taxon>Mediterraneibacter</taxon>
    </lineage>
</organism>